<protein>
    <submittedName>
        <fullName evidence="1">Uncharacterized protein</fullName>
    </submittedName>
</protein>
<organism evidence="1 2">
    <name type="scientific">Puccinia striiformis f. sp. tritici</name>
    <dbReference type="NCBI Taxonomy" id="168172"/>
    <lineage>
        <taxon>Eukaryota</taxon>
        <taxon>Fungi</taxon>
        <taxon>Dikarya</taxon>
        <taxon>Basidiomycota</taxon>
        <taxon>Pucciniomycotina</taxon>
        <taxon>Pucciniomycetes</taxon>
        <taxon>Pucciniales</taxon>
        <taxon>Pucciniaceae</taxon>
        <taxon>Puccinia</taxon>
    </lineage>
</organism>
<dbReference type="Proteomes" id="UP001060170">
    <property type="component" value="Chromosome 6"/>
</dbReference>
<sequence length="260" mass="28079">MHPGCGEPRITIWQGVNTPARQLIKSSSFNQSIMFSAKFITILTLAFLAINAVAAATAPVKRSQCAQWKLKNKHPMGSSDDSPMIIARVMTSKNSKQTLQTRANKTPPPITPPGGTGKDFGSDSESACPSGAYNTNTQPGTCLWTGEAQSPPYTSTKFYAGWLNGDNQENCAKTIKLKQKSGKEVDAPVIDGCRFADDGTTISEAVGCSTVWVTDYTFKQLGGKPGTHTVEIANWDLSVLESLFNFADVHLFSELTLVCY</sequence>
<reference evidence="1 2" key="3">
    <citation type="journal article" date="2022" name="Microbiol. Spectr.">
        <title>Folding features and dynamics of 3D genome architecture in plant fungal pathogens.</title>
        <authorList>
            <person name="Xia C."/>
        </authorList>
    </citation>
    <scope>NUCLEOTIDE SEQUENCE [LARGE SCALE GENOMIC DNA]</scope>
    <source>
        <strain evidence="1 2">93-210</strain>
    </source>
</reference>
<reference evidence="2" key="2">
    <citation type="journal article" date="2018" name="Mol. Plant Microbe Interact.">
        <title>Genome sequence resources for the wheat stripe rust pathogen (Puccinia striiformis f. sp. tritici) and the barley stripe rust pathogen (Puccinia striiformis f. sp. hordei).</title>
        <authorList>
            <person name="Xia C."/>
            <person name="Wang M."/>
            <person name="Yin C."/>
            <person name="Cornejo O.E."/>
            <person name="Hulbert S.H."/>
            <person name="Chen X."/>
        </authorList>
    </citation>
    <scope>NUCLEOTIDE SEQUENCE [LARGE SCALE GENOMIC DNA]</scope>
    <source>
        <strain evidence="2">93-210</strain>
    </source>
</reference>
<dbReference type="EMBL" id="CM045870">
    <property type="protein sequence ID" value="KAI7953356.1"/>
    <property type="molecule type" value="Genomic_DNA"/>
</dbReference>
<evidence type="ECO:0000313" key="1">
    <source>
        <dbReference type="EMBL" id="KAI7953356.1"/>
    </source>
</evidence>
<gene>
    <name evidence="1" type="ORF">MJO28_005903</name>
</gene>
<reference evidence="2" key="1">
    <citation type="journal article" date="2018" name="BMC Genomics">
        <title>Genomic insights into host adaptation between the wheat stripe rust pathogen (Puccinia striiformis f. sp. tritici) and the barley stripe rust pathogen (Puccinia striiformis f. sp. hordei).</title>
        <authorList>
            <person name="Xia C."/>
            <person name="Wang M."/>
            <person name="Yin C."/>
            <person name="Cornejo O.E."/>
            <person name="Hulbert S.H."/>
            <person name="Chen X."/>
        </authorList>
    </citation>
    <scope>NUCLEOTIDE SEQUENCE [LARGE SCALE GENOMIC DNA]</scope>
    <source>
        <strain evidence="2">93-210</strain>
    </source>
</reference>
<evidence type="ECO:0000313" key="2">
    <source>
        <dbReference type="Proteomes" id="UP001060170"/>
    </source>
</evidence>
<proteinExistence type="predicted"/>
<keyword evidence="2" id="KW-1185">Reference proteome</keyword>
<accession>A0ACC0EFI2</accession>
<name>A0ACC0EFI2_9BASI</name>
<comment type="caution">
    <text evidence="1">The sequence shown here is derived from an EMBL/GenBank/DDBJ whole genome shotgun (WGS) entry which is preliminary data.</text>
</comment>